<feature type="non-terminal residue" evidence="2">
    <location>
        <position position="1"/>
    </location>
</feature>
<reference evidence="2" key="1">
    <citation type="journal article" date="2021" name="Nat. Commun.">
        <title>Genetic determinants of endophytism in the Arabidopsis root mycobiome.</title>
        <authorList>
            <person name="Mesny F."/>
            <person name="Miyauchi S."/>
            <person name="Thiergart T."/>
            <person name="Pickel B."/>
            <person name="Atanasova L."/>
            <person name="Karlsson M."/>
            <person name="Huettel B."/>
            <person name="Barry K.W."/>
            <person name="Haridas S."/>
            <person name="Chen C."/>
            <person name="Bauer D."/>
            <person name="Andreopoulos W."/>
            <person name="Pangilinan J."/>
            <person name="LaButti K."/>
            <person name="Riley R."/>
            <person name="Lipzen A."/>
            <person name="Clum A."/>
            <person name="Drula E."/>
            <person name="Henrissat B."/>
            <person name="Kohler A."/>
            <person name="Grigoriev I.V."/>
            <person name="Martin F.M."/>
            <person name="Hacquard S."/>
        </authorList>
    </citation>
    <scope>NUCLEOTIDE SEQUENCE</scope>
    <source>
        <strain evidence="2">MPI-SDFR-AT-0120</strain>
    </source>
</reference>
<sequence>RFRFRFRLGFRREGGRAGLEGRGPGRSEQKHGGRTADSTGSEQRAAVMESKQEQEPGRRTVPSREAEILQRERRAKGASGLLSLTHLGSLRAAACVPRPIDGGALRGRGLSHSASRYQRARPRPPARLRTRPAHPARRQDSESHMSAASAPAGMRREAHGDDDSDSGGRARRRRDPGTQHRSRACINTKTRPKRSGPGERATRHDTPAQGARLPIR</sequence>
<feature type="region of interest" description="Disordered" evidence="1">
    <location>
        <begin position="106"/>
        <end position="216"/>
    </location>
</feature>
<dbReference type="Proteomes" id="UP000813461">
    <property type="component" value="Unassembled WGS sequence"/>
</dbReference>
<evidence type="ECO:0000256" key="1">
    <source>
        <dbReference type="SAM" id="MobiDB-lite"/>
    </source>
</evidence>
<proteinExistence type="predicted"/>
<keyword evidence="3" id="KW-1185">Reference proteome</keyword>
<evidence type="ECO:0000313" key="3">
    <source>
        <dbReference type="Proteomes" id="UP000813461"/>
    </source>
</evidence>
<feature type="region of interest" description="Disordered" evidence="1">
    <location>
        <begin position="13"/>
        <end position="65"/>
    </location>
</feature>
<feature type="compositionally biased region" description="Basic residues" evidence="1">
    <location>
        <begin position="118"/>
        <end position="136"/>
    </location>
</feature>
<feature type="compositionally biased region" description="Basic and acidic residues" evidence="1">
    <location>
        <begin position="50"/>
        <end position="65"/>
    </location>
</feature>
<gene>
    <name evidence="2" type="ORF">FB567DRAFT_613545</name>
</gene>
<feature type="compositionally biased region" description="Basic and acidic residues" evidence="1">
    <location>
        <begin position="196"/>
        <end position="206"/>
    </location>
</feature>
<dbReference type="AlphaFoldDB" id="A0A8K0QUE1"/>
<name>A0A8K0QUE1_9PLEO</name>
<comment type="caution">
    <text evidence="2">The sequence shown here is derived from an EMBL/GenBank/DDBJ whole genome shotgun (WGS) entry which is preliminary data.</text>
</comment>
<dbReference type="EMBL" id="JAGMVJ010000029">
    <property type="protein sequence ID" value="KAH7069486.1"/>
    <property type="molecule type" value="Genomic_DNA"/>
</dbReference>
<evidence type="ECO:0000313" key="2">
    <source>
        <dbReference type="EMBL" id="KAH7069486.1"/>
    </source>
</evidence>
<accession>A0A8K0QUE1</accession>
<protein>
    <submittedName>
        <fullName evidence="2">Uncharacterized protein</fullName>
    </submittedName>
</protein>
<organism evidence="2 3">
    <name type="scientific">Paraphoma chrysanthemicola</name>
    <dbReference type="NCBI Taxonomy" id="798071"/>
    <lineage>
        <taxon>Eukaryota</taxon>
        <taxon>Fungi</taxon>
        <taxon>Dikarya</taxon>
        <taxon>Ascomycota</taxon>
        <taxon>Pezizomycotina</taxon>
        <taxon>Dothideomycetes</taxon>
        <taxon>Pleosporomycetidae</taxon>
        <taxon>Pleosporales</taxon>
        <taxon>Pleosporineae</taxon>
        <taxon>Phaeosphaeriaceae</taxon>
        <taxon>Paraphoma</taxon>
    </lineage>
</organism>